<dbReference type="InterPro" id="IPR045596">
    <property type="entry name" value="DUF6459"/>
</dbReference>
<dbReference type="Pfam" id="PF20060">
    <property type="entry name" value="DUF6459"/>
    <property type="match status" value="1"/>
</dbReference>
<evidence type="ECO:0000313" key="3">
    <source>
        <dbReference type="Proteomes" id="UP001434337"/>
    </source>
</evidence>
<proteinExistence type="predicted"/>
<feature type="region of interest" description="Disordered" evidence="1">
    <location>
        <begin position="28"/>
        <end position="48"/>
    </location>
</feature>
<evidence type="ECO:0000256" key="1">
    <source>
        <dbReference type="SAM" id="MobiDB-lite"/>
    </source>
</evidence>
<sequence>MTVPVPALAPLSRPVLIRLVPPLPADGPAQPELPFREPRPDLWPAQPSRTAEERVVRAIAVALVEVLAGRRPPSQAHPIVAEEVGSVVGHVLRSRVAHGLVVASFRMQEPRPGVAEVTLRLADAHRNAALALRLEGRRTRWRCTALEGSLVEGATRPFRSHS</sequence>
<dbReference type="Proteomes" id="UP001434337">
    <property type="component" value="Chromosome"/>
</dbReference>
<protein>
    <submittedName>
        <fullName evidence="2">Rv3235 family protein</fullName>
    </submittedName>
</protein>
<evidence type="ECO:0000313" key="2">
    <source>
        <dbReference type="EMBL" id="WZW99836.1"/>
    </source>
</evidence>
<dbReference type="RefSeq" id="WP_232548245.1">
    <property type="nucleotide sequence ID" value="NZ_CP115965.1"/>
</dbReference>
<name>A0ABZ3CCJ4_9ACTN</name>
<keyword evidence="3" id="KW-1185">Reference proteome</keyword>
<reference evidence="2 3" key="1">
    <citation type="journal article" date="2023" name="Environ Microbiome">
        <title>A coral-associated actinobacterium mitigates coral bleaching under heat stress.</title>
        <authorList>
            <person name="Li J."/>
            <person name="Zou Y."/>
            <person name="Li Q."/>
            <person name="Zhang J."/>
            <person name="Bourne D.G."/>
            <person name="Lyu Y."/>
            <person name="Liu C."/>
            <person name="Zhang S."/>
        </authorList>
    </citation>
    <scope>NUCLEOTIDE SEQUENCE [LARGE SCALE GENOMIC DNA]</scope>
    <source>
        <strain evidence="2 3">SCSIO 13291</strain>
    </source>
</reference>
<gene>
    <name evidence="2" type="ORF">PCC79_06505</name>
</gene>
<organism evidence="2 3">
    <name type="scientific">Propioniciclava soli</name>
    <dbReference type="NCBI Taxonomy" id="2775081"/>
    <lineage>
        <taxon>Bacteria</taxon>
        <taxon>Bacillati</taxon>
        <taxon>Actinomycetota</taxon>
        <taxon>Actinomycetes</taxon>
        <taxon>Propionibacteriales</taxon>
        <taxon>Propionibacteriaceae</taxon>
        <taxon>Propioniciclava</taxon>
    </lineage>
</organism>
<dbReference type="EMBL" id="CP115965">
    <property type="protein sequence ID" value="WZW99836.1"/>
    <property type="molecule type" value="Genomic_DNA"/>
</dbReference>
<accession>A0ABZ3CCJ4</accession>